<keyword evidence="2" id="KW-1185">Reference proteome</keyword>
<protein>
    <submittedName>
        <fullName evidence="1">Uncharacterized protein</fullName>
    </submittedName>
</protein>
<reference evidence="1" key="1">
    <citation type="submission" date="2024-09" db="EMBL/GenBank/DDBJ databases">
        <title>Black Yeasts Isolated from many extreme environments.</title>
        <authorList>
            <person name="Coleine C."/>
            <person name="Stajich J.E."/>
            <person name="Selbmann L."/>
        </authorList>
    </citation>
    <scope>NUCLEOTIDE SEQUENCE</scope>
    <source>
        <strain evidence="1">CCFEE 5737</strain>
    </source>
</reference>
<feature type="non-terminal residue" evidence="1">
    <location>
        <position position="115"/>
    </location>
</feature>
<proteinExistence type="predicted"/>
<name>A0ACC3DLL9_9PEZI</name>
<gene>
    <name evidence="1" type="ORF">LTS18_010016</name>
</gene>
<dbReference type="EMBL" id="JAWDJW010002760">
    <property type="protein sequence ID" value="KAK3077523.1"/>
    <property type="molecule type" value="Genomic_DNA"/>
</dbReference>
<organism evidence="1 2">
    <name type="scientific">Coniosporium uncinatum</name>
    <dbReference type="NCBI Taxonomy" id="93489"/>
    <lineage>
        <taxon>Eukaryota</taxon>
        <taxon>Fungi</taxon>
        <taxon>Dikarya</taxon>
        <taxon>Ascomycota</taxon>
        <taxon>Pezizomycotina</taxon>
        <taxon>Dothideomycetes</taxon>
        <taxon>Dothideomycetes incertae sedis</taxon>
        <taxon>Coniosporium</taxon>
    </lineage>
</organism>
<evidence type="ECO:0000313" key="2">
    <source>
        <dbReference type="Proteomes" id="UP001186974"/>
    </source>
</evidence>
<accession>A0ACC3DLL9</accession>
<sequence>MPNSGLTTTAYNTSKIAVNRIAEHIDGDHREKDGVHAYAVHPGAVLTPQTQGHTGETWAQVLTDDAGLCGGWLTWLTKEKRPWLSGRYLSVNWDVDELEKKKDEIVEDDKLKFRM</sequence>
<dbReference type="Proteomes" id="UP001186974">
    <property type="component" value="Unassembled WGS sequence"/>
</dbReference>
<comment type="caution">
    <text evidence="1">The sequence shown here is derived from an EMBL/GenBank/DDBJ whole genome shotgun (WGS) entry which is preliminary data.</text>
</comment>
<evidence type="ECO:0000313" key="1">
    <source>
        <dbReference type="EMBL" id="KAK3077523.1"/>
    </source>
</evidence>